<dbReference type="GeneID" id="105296283"/>
<sequence>MAPSVTQPPPPSLAAGHTHTRSSGKDPGGCGTSSGALSCMAIKRWSLGLNLDRSDSKACQLFCYTISLTGMKSSHGELIWNTRQGKEVRPNSRKVLQQDGFGKGPILFEAPSDT</sequence>
<dbReference type="KEGG" id="pvp:105296283"/>
<feature type="region of interest" description="Disordered" evidence="1">
    <location>
        <begin position="1"/>
        <end position="32"/>
    </location>
</feature>
<dbReference type="Proteomes" id="UP000515202">
    <property type="component" value="Unplaced"/>
</dbReference>
<proteinExistence type="predicted"/>
<accession>A0A6P6CRM8</accession>
<evidence type="ECO:0000313" key="3">
    <source>
        <dbReference type="RefSeq" id="XP_023389963.1"/>
    </source>
</evidence>
<evidence type="ECO:0000256" key="1">
    <source>
        <dbReference type="SAM" id="MobiDB-lite"/>
    </source>
</evidence>
<keyword evidence="2" id="KW-1185">Reference proteome</keyword>
<organism evidence="2 3">
    <name type="scientific">Pteropus vampyrus</name>
    <name type="common">Large flying fox</name>
    <dbReference type="NCBI Taxonomy" id="132908"/>
    <lineage>
        <taxon>Eukaryota</taxon>
        <taxon>Metazoa</taxon>
        <taxon>Chordata</taxon>
        <taxon>Craniata</taxon>
        <taxon>Vertebrata</taxon>
        <taxon>Euteleostomi</taxon>
        <taxon>Mammalia</taxon>
        <taxon>Eutheria</taxon>
        <taxon>Laurasiatheria</taxon>
        <taxon>Chiroptera</taxon>
        <taxon>Yinpterochiroptera</taxon>
        <taxon>Pteropodoidea</taxon>
        <taxon>Pteropodidae</taxon>
        <taxon>Pteropodinae</taxon>
        <taxon>Pteropus</taxon>
    </lineage>
</organism>
<dbReference type="RefSeq" id="XP_023389963.1">
    <property type="nucleotide sequence ID" value="XM_023534195.1"/>
</dbReference>
<name>A0A6P6CRM8_PTEVA</name>
<dbReference type="AlphaFoldDB" id="A0A6P6CRM8"/>
<feature type="compositionally biased region" description="Pro residues" evidence="1">
    <location>
        <begin position="1"/>
        <end position="12"/>
    </location>
</feature>
<protein>
    <submittedName>
        <fullName evidence="3">Uncharacterized protein LOC105296283</fullName>
    </submittedName>
</protein>
<gene>
    <name evidence="3" type="primary">LOC105296283</name>
</gene>
<reference evidence="3" key="1">
    <citation type="submission" date="2025-08" db="UniProtKB">
        <authorList>
            <consortium name="RefSeq"/>
        </authorList>
    </citation>
    <scope>IDENTIFICATION</scope>
    <source>
        <tissue evidence="3">Kidney</tissue>
    </source>
</reference>
<evidence type="ECO:0000313" key="2">
    <source>
        <dbReference type="Proteomes" id="UP000515202"/>
    </source>
</evidence>